<evidence type="ECO:0000259" key="1">
    <source>
        <dbReference type="Pfam" id="PF08861"/>
    </source>
</evidence>
<reference evidence="3" key="1">
    <citation type="journal article" date="2019" name="Int. J. Syst. Evol. Microbiol.">
        <title>The Global Catalogue of Microorganisms (GCM) 10K type strain sequencing project: providing services to taxonomists for standard genome sequencing and annotation.</title>
        <authorList>
            <consortium name="The Broad Institute Genomics Platform"/>
            <consortium name="The Broad Institute Genome Sequencing Center for Infectious Disease"/>
            <person name="Wu L."/>
            <person name="Ma J."/>
        </authorList>
    </citation>
    <scope>NUCLEOTIDE SEQUENCE [LARGE SCALE GENOMIC DNA]</scope>
    <source>
        <strain evidence="3">CCUG 71848</strain>
    </source>
</reference>
<dbReference type="EMBL" id="JBHTLH010000019">
    <property type="protein sequence ID" value="MFD1125038.1"/>
    <property type="molecule type" value="Genomic_DNA"/>
</dbReference>
<evidence type="ECO:0000313" key="2">
    <source>
        <dbReference type="EMBL" id="MFD1125038.1"/>
    </source>
</evidence>
<proteinExistence type="predicted"/>
<sequence>MGNTLSKQIDNIASEWLDFLKESHQFKMANDHELRVNTPFVDPFGDSIALMITQSGTSYTVSDQGYTIWNLSVNGVNLTDKQSNRFRIMRSILSKNSVSISQANHEIYKVGSRQDISQLINDVTQAVIQVSDLAYSNRSNTREMFLDDVNSYFNSNKDSFSYLTGMFLQGQSQLKYKIDFIFNLTVKHRKFANVYNSLSKSLVEQLIGIWSDTLEYRNSQGNNNVPLNIIIPKIDSKQQQFADNLSRHDIEVIPFENKDKLKEALGIKSLR</sequence>
<organism evidence="2 3">
    <name type="scientific">Lentilactobacillus raoultii</name>
    <dbReference type="NCBI Taxonomy" id="1987503"/>
    <lineage>
        <taxon>Bacteria</taxon>
        <taxon>Bacillati</taxon>
        <taxon>Bacillota</taxon>
        <taxon>Bacilli</taxon>
        <taxon>Lactobacillales</taxon>
        <taxon>Lactobacillaceae</taxon>
        <taxon>Lentilactobacillus</taxon>
    </lineage>
</organism>
<gene>
    <name evidence="2" type="ORF">ACFQ22_06695</name>
</gene>
<protein>
    <submittedName>
        <fullName evidence="2">DUF1828 domain-containing protein</fullName>
    </submittedName>
</protein>
<dbReference type="InterPro" id="IPR014960">
    <property type="entry name" value="DUF1828"/>
</dbReference>
<comment type="caution">
    <text evidence="2">The sequence shown here is derived from an EMBL/GenBank/DDBJ whole genome shotgun (WGS) entry which is preliminary data.</text>
</comment>
<dbReference type="RefSeq" id="WP_121977969.1">
    <property type="nucleotide sequence ID" value="NZ_JBHTLH010000019.1"/>
</dbReference>
<dbReference type="Pfam" id="PF08861">
    <property type="entry name" value="DUF1828"/>
    <property type="match status" value="1"/>
</dbReference>
<name>A0ABW3PKY6_9LACO</name>
<keyword evidence="3" id="KW-1185">Reference proteome</keyword>
<feature type="domain" description="DUF1828" evidence="1">
    <location>
        <begin position="38"/>
        <end position="130"/>
    </location>
</feature>
<evidence type="ECO:0000313" key="3">
    <source>
        <dbReference type="Proteomes" id="UP001597156"/>
    </source>
</evidence>
<accession>A0ABW3PKY6</accession>
<dbReference type="Proteomes" id="UP001597156">
    <property type="component" value="Unassembled WGS sequence"/>
</dbReference>